<feature type="compositionally biased region" description="Acidic residues" evidence="7">
    <location>
        <begin position="95"/>
        <end position="112"/>
    </location>
</feature>
<dbReference type="STRING" id="1035309.A0A2C5WZL3"/>
<feature type="coiled-coil region" evidence="6">
    <location>
        <begin position="827"/>
        <end position="856"/>
    </location>
</feature>
<dbReference type="Pfam" id="PF10403">
    <property type="entry name" value="BHD_1"/>
    <property type="match status" value="1"/>
</dbReference>
<feature type="region of interest" description="Disordered" evidence="7">
    <location>
        <begin position="616"/>
        <end position="635"/>
    </location>
</feature>
<feature type="compositionally biased region" description="Basic residues" evidence="7">
    <location>
        <begin position="1024"/>
        <end position="1035"/>
    </location>
</feature>
<dbReference type="AlphaFoldDB" id="A0A2C5WZL3"/>
<dbReference type="GO" id="GO:0006289">
    <property type="term" value="P:nucleotide-excision repair"/>
    <property type="evidence" value="ECO:0007669"/>
    <property type="project" value="InterPro"/>
</dbReference>
<feature type="region of interest" description="Disordered" evidence="7">
    <location>
        <begin position="1"/>
        <end position="130"/>
    </location>
</feature>
<feature type="region of interest" description="Disordered" evidence="7">
    <location>
        <begin position="922"/>
        <end position="1035"/>
    </location>
</feature>
<dbReference type="GO" id="GO:0000111">
    <property type="term" value="C:nucleotide-excision repair factor 2 complex"/>
    <property type="evidence" value="ECO:0007669"/>
    <property type="project" value="TreeGrafter"/>
</dbReference>
<evidence type="ECO:0000259" key="9">
    <source>
        <dbReference type="SMART" id="SM01031"/>
    </source>
</evidence>
<dbReference type="OrthoDB" id="300780at2759"/>
<comment type="subcellular location">
    <subcellularLocation>
        <location evidence="1">Nucleus</location>
    </subcellularLocation>
</comment>
<evidence type="ECO:0000256" key="3">
    <source>
        <dbReference type="ARBA" id="ARBA00022763"/>
    </source>
</evidence>
<evidence type="ECO:0000256" key="6">
    <source>
        <dbReference type="SAM" id="Coils"/>
    </source>
</evidence>
<protein>
    <submittedName>
        <fullName evidence="11">DNA repair protein rhp42</fullName>
    </submittedName>
</protein>
<evidence type="ECO:0000256" key="5">
    <source>
        <dbReference type="ARBA" id="ARBA00023242"/>
    </source>
</evidence>
<feature type="compositionally biased region" description="Acidic residues" evidence="7">
    <location>
        <begin position="944"/>
        <end position="953"/>
    </location>
</feature>
<evidence type="ECO:0000259" key="8">
    <source>
        <dbReference type="SMART" id="SM01030"/>
    </source>
</evidence>
<feature type="compositionally biased region" description="Basic residues" evidence="7">
    <location>
        <begin position="384"/>
        <end position="397"/>
    </location>
</feature>
<evidence type="ECO:0000256" key="7">
    <source>
        <dbReference type="SAM" id="MobiDB-lite"/>
    </source>
</evidence>
<dbReference type="GO" id="GO:0003697">
    <property type="term" value="F:single-stranded DNA binding"/>
    <property type="evidence" value="ECO:0007669"/>
    <property type="project" value="TreeGrafter"/>
</dbReference>
<keyword evidence="5" id="KW-0539">Nucleus</keyword>
<dbReference type="InterPro" id="IPR018327">
    <property type="entry name" value="BHD_2"/>
</dbReference>
<gene>
    <name evidence="11" type="primary">rhp42</name>
    <name evidence="11" type="ORF">CFIMG_005182RA</name>
</gene>
<dbReference type="PANTHER" id="PTHR12135">
    <property type="entry name" value="DNA REPAIR PROTEIN XP-C / RAD4"/>
    <property type="match status" value="1"/>
</dbReference>
<feature type="compositionally biased region" description="Acidic residues" evidence="7">
    <location>
        <begin position="432"/>
        <end position="446"/>
    </location>
</feature>
<dbReference type="GO" id="GO:0005737">
    <property type="term" value="C:cytoplasm"/>
    <property type="evidence" value="ECO:0007669"/>
    <property type="project" value="TreeGrafter"/>
</dbReference>
<dbReference type="Proteomes" id="UP000222788">
    <property type="component" value="Unassembled WGS sequence"/>
</dbReference>
<evidence type="ECO:0000313" key="11">
    <source>
        <dbReference type="EMBL" id="PHH51306.1"/>
    </source>
</evidence>
<dbReference type="SMART" id="SM01030">
    <property type="entry name" value="BHD_1"/>
    <property type="match status" value="1"/>
</dbReference>
<comment type="similarity">
    <text evidence="2">Belongs to the XPC family.</text>
</comment>
<feature type="compositionally biased region" description="Basic and acidic residues" evidence="7">
    <location>
        <begin position="624"/>
        <end position="634"/>
    </location>
</feature>
<feature type="domain" description="Rad4 beta-hairpin" evidence="10">
    <location>
        <begin position="760"/>
        <end position="834"/>
    </location>
</feature>
<dbReference type="InterPro" id="IPR018326">
    <property type="entry name" value="Rad4_beta-hairpin_dom1"/>
</dbReference>
<dbReference type="InterPro" id="IPR018325">
    <property type="entry name" value="Rad4/PNGase_transGLS-fold"/>
</dbReference>
<feature type="region of interest" description="Disordered" evidence="7">
    <location>
        <begin position="137"/>
        <end position="156"/>
    </location>
</feature>
<keyword evidence="3" id="KW-0227">DNA damage</keyword>
<dbReference type="InterPro" id="IPR018328">
    <property type="entry name" value="Rad4_beta-hairpin_dom3"/>
</dbReference>
<feature type="compositionally biased region" description="Low complexity" evidence="7">
    <location>
        <begin position="402"/>
        <end position="414"/>
    </location>
</feature>
<dbReference type="FunFam" id="3.30.70.2460:FF:000001">
    <property type="entry name" value="DNA repair protein Rad4 family"/>
    <property type="match status" value="1"/>
</dbReference>
<evidence type="ECO:0000313" key="12">
    <source>
        <dbReference type="Proteomes" id="UP000222788"/>
    </source>
</evidence>
<name>A0A2C5WZL3_9PEZI</name>
<dbReference type="Gene3D" id="2.20.20.110">
    <property type="entry name" value="Rad4, beta-hairpin domain BHD1"/>
    <property type="match status" value="1"/>
</dbReference>
<dbReference type="EMBL" id="APWK03000098">
    <property type="protein sequence ID" value="PHH51306.1"/>
    <property type="molecule type" value="Genomic_DNA"/>
</dbReference>
<dbReference type="PANTHER" id="PTHR12135:SF2">
    <property type="entry name" value="DNA REPAIR PROTEIN RAD34"/>
    <property type="match status" value="1"/>
</dbReference>
<feature type="compositionally biased region" description="Acidic residues" evidence="7">
    <location>
        <begin position="58"/>
        <end position="77"/>
    </location>
</feature>
<reference evidence="11 12" key="2">
    <citation type="journal article" date="2013" name="IMA Fungus">
        <title>IMA Genome-F 1: Ceratocystis fimbriata: Draft nuclear genome sequence for the plant pathogen, Ceratocystis fimbriata.</title>
        <authorList>
            <person name="Wilken P.M."/>
            <person name="Steenkamp E.T."/>
            <person name="Wingfield M.J."/>
            <person name="de Beer Z.W."/>
            <person name="Wingfield B.D."/>
        </authorList>
    </citation>
    <scope>NUCLEOTIDE SEQUENCE [LARGE SCALE GENOMIC DNA]</scope>
    <source>
        <strain evidence="11 12">CBS 114723</strain>
    </source>
</reference>
<accession>A0A2C5WZL3</accession>
<dbReference type="InterPro" id="IPR038765">
    <property type="entry name" value="Papain-like_cys_pep_sf"/>
</dbReference>
<keyword evidence="6" id="KW-0175">Coiled coil</keyword>
<dbReference type="Pfam" id="PF10404">
    <property type="entry name" value="BHD_2"/>
    <property type="match status" value="1"/>
</dbReference>
<dbReference type="SMART" id="SM01032">
    <property type="entry name" value="BHD_3"/>
    <property type="match status" value="1"/>
</dbReference>
<dbReference type="Pfam" id="PF10405">
    <property type="entry name" value="BHD_3"/>
    <property type="match status" value="1"/>
</dbReference>
<sequence length="1035" mass="117362">MPPHVTRKRLREEDDESTIKAARPGRRKATLYDGLDAVSIPNIGPPLQTLFNKSGKDQDDESDMSSSGSEEEGDFEDVPLAKRRKVEQSAKSESGDDNDDDASSSSEDDMVFEDVPVPMPDFDCAPAPTGDLELTLRKDTRISMTNNSQKKDPTKRARRARILTHCMHVQFLLWHNTVRNAWICDLEVQAIMISHIPPRLWDDIDRWRLASGLDKKEPERLSRKNTKGKGKPATAAAAALEEAVAADPSRDPLYRLMDTLVGWWKQRFQVTQPGLRKRGYMELERLDSLDKDWAKDPYNSKKFGERIENIEEFRICAQTLKGSRDVGAQLFTALIRGLGMEARLVANLQPLGFGWNRLEEAEPEAEPKTPNELNLEEMAIRPRPGAKKPKVKSKVKARNNTTKKTTTKKTTTSTAGKRNPSRRAKSLRTIADSEDDSEDQDDHEEDDLTMEFDDSDEDSVANVDLSVSQTPRSSQKHDIDLEFPIYWTEVLSPITNRYIPVDATVKKAIGSTRELIELLEPRGGKADKARQIMAYVIGHSADGTAKDVTVRYLRKQMFPGRTKGYRLGIEKIAVRNRHGKVKRYDYFDWFGKVMACFARQDGSKKYPITNAELQEDSTDLQPAKPEKKEVKEGEETLQYFKTSPEFVLERHLKREEALLPDAEIVRYFKTKVKGKVNEEPIYRRSDVVNVKSAETWHKQGRAPKSGEIPLKRVPYRAATNNRRRELAEAEAATGQKALQGLYSMEQTDWIIPDPIQNGVIPKNNYGNIDLFAAHMCPQGAVHVPYRGAMRACKKLGYDYAEAVVDFEFGHRMAVPVIQGVVCAEEYYDAVMEQVRIDEAERQRKEDEKRRKNSLAMWRKLLKGLRIIERVRADYGEVMEGFQVFGRNHQRPEDLQREKEEKARALADMGGGFIPEGYEEDIEHQEDGADQRKASLQTSSFFPVVDDDDDDDDGGLVVEDTRVHEPLVLPQTSLGDERNEGILDSDDDALSEPGSDAEVEPKLVSKARANSRAKPRPKPEPASRRVTRRSTRKRGA</sequence>
<dbReference type="InterPro" id="IPR004583">
    <property type="entry name" value="DNA_repair_Rad4"/>
</dbReference>
<evidence type="ECO:0000256" key="4">
    <source>
        <dbReference type="ARBA" id="ARBA00023204"/>
    </source>
</evidence>
<dbReference type="GO" id="GO:0006298">
    <property type="term" value="P:mismatch repair"/>
    <property type="evidence" value="ECO:0007669"/>
    <property type="project" value="TreeGrafter"/>
</dbReference>
<organism evidence="11 12">
    <name type="scientific">Ceratocystis fimbriata CBS 114723</name>
    <dbReference type="NCBI Taxonomy" id="1035309"/>
    <lineage>
        <taxon>Eukaryota</taxon>
        <taxon>Fungi</taxon>
        <taxon>Dikarya</taxon>
        <taxon>Ascomycota</taxon>
        <taxon>Pezizomycotina</taxon>
        <taxon>Sordariomycetes</taxon>
        <taxon>Hypocreomycetidae</taxon>
        <taxon>Microascales</taxon>
        <taxon>Ceratocystidaceae</taxon>
        <taxon>Ceratocystis</taxon>
    </lineage>
</organism>
<keyword evidence="4" id="KW-0234">DNA repair</keyword>
<feature type="domain" description="Rad4 beta-hairpin" evidence="8">
    <location>
        <begin position="630"/>
        <end position="688"/>
    </location>
</feature>
<reference evidence="11 12" key="1">
    <citation type="journal article" date="2013" name="Fungal Biol.">
        <title>Analysis of microsatellite markers in the genome of the plant pathogen Ceratocystis fimbriata.</title>
        <authorList>
            <person name="Simpson M.C."/>
            <person name="Wilken P.M."/>
            <person name="Coetzee M.P."/>
            <person name="Wingfield M.J."/>
            <person name="Wingfield B.D."/>
        </authorList>
    </citation>
    <scope>NUCLEOTIDE SEQUENCE [LARGE SCALE GENOMIC DNA]</scope>
    <source>
        <strain evidence="11 12">CBS 114723</strain>
    </source>
</reference>
<dbReference type="Gene3D" id="3.90.260.10">
    <property type="entry name" value="Transglutaminase-like"/>
    <property type="match status" value="1"/>
</dbReference>
<dbReference type="GO" id="GO:0071942">
    <property type="term" value="C:XPC complex"/>
    <property type="evidence" value="ECO:0007669"/>
    <property type="project" value="TreeGrafter"/>
</dbReference>
<evidence type="ECO:0000256" key="2">
    <source>
        <dbReference type="ARBA" id="ARBA00009525"/>
    </source>
</evidence>
<evidence type="ECO:0000259" key="10">
    <source>
        <dbReference type="SMART" id="SM01032"/>
    </source>
</evidence>
<evidence type="ECO:0000256" key="1">
    <source>
        <dbReference type="ARBA" id="ARBA00004123"/>
    </source>
</evidence>
<dbReference type="SUPFAM" id="SSF54001">
    <property type="entry name" value="Cysteine proteinases"/>
    <property type="match status" value="1"/>
</dbReference>
<comment type="caution">
    <text evidence="11">The sequence shown here is derived from an EMBL/GenBank/DDBJ whole genome shotgun (WGS) entry which is preliminary data.</text>
</comment>
<dbReference type="InterPro" id="IPR042488">
    <property type="entry name" value="Rad4_BHD3_sf"/>
</dbReference>
<feature type="compositionally biased region" description="Acidic residues" evidence="7">
    <location>
        <begin position="982"/>
        <end position="997"/>
    </location>
</feature>
<dbReference type="GO" id="GO:0003684">
    <property type="term" value="F:damaged DNA binding"/>
    <property type="evidence" value="ECO:0007669"/>
    <property type="project" value="InterPro"/>
</dbReference>
<dbReference type="Pfam" id="PF03835">
    <property type="entry name" value="Rad4"/>
    <property type="match status" value="1"/>
</dbReference>
<feature type="region of interest" description="Disordered" evidence="7">
    <location>
        <begin position="361"/>
        <end position="446"/>
    </location>
</feature>
<feature type="domain" description="Rad4 beta-hairpin" evidence="9">
    <location>
        <begin position="690"/>
        <end position="753"/>
    </location>
</feature>
<dbReference type="SMART" id="SM01031">
    <property type="entry name" value="BHD_2"/>
    <property type="match status" value="1"/>
</dbReference>
<proteinExistence type="inferred from homology"/>
<dbReference type="InterPro" id="IPR036985">
    <property type="entry name" value="Transglutaminase-like_sf"/>
</dbReference>
<dbReference type="Gene3D" id="3.30.70.2460">
    <property type="entry name" value="Rad4, beta-hairpin domain BHD3"/>
    <property type="match status" value="1"/>
</dbReference>
<keyword evidence="12" id="KW-1185">Reference proteome</keyword>